<organism evidence="7 8">
    <name type="scientific">Stella humosa</name>
    <dbReference type="NCBI Taxonomy" id="94"/>
    <lineage>
        <taxon>Bacteria</taxon>
        <taxon>Pseudomonadati</taxon>
        <taxon>Pseudomonadota</taxon>
        <taxon>Alphaproteobacteria</taxon>
        <taxon>Rhodospirillales</taxon>
        <taxon>Stellaceae</taxon>
        <taxon>Stella</taxon>
    </lineage>
</organism>
<dbReference type="InterPro" id="IPR046373">
    <property type="entry name" value="Acyl-CoA_Oxase/DH_mid-dom_sf"/>
</dbReference>
<comment type="caution">
    <text evidence="7">The sequence shown here is derived from an EMBL/GenBank/DDBJ whole genome shotgun (WGS) entry which is preliminary data.</text>
</comment>
<evidence type="ECO:0000259" key="6">
    <source>
        <dbReference type="Pfam" id="PF02771"/>
    </source>
</evidence>
<dbReference type="InterPro" id="IPR006091">
    <property type="entry name" value="Acyl-CoA_Oxase/DH_mid-dom"/>
</dbReference>
<dbReference type="Gene3D" id="2.40.110.10">
    <property type="entry name" value="Butyryl-CoA Dehydrogenase, subunit A, domain 2"/>
    <property type="match status" value="1"/>
</dbReference>
<evidence type="ECO:0000256" key="4">
    <source>
        <dbReference type="ARBA" id="ARBA00023002"/>
    </source>
</evidence>
<accession>A0A3N1M2U9</accession>
<dbReference type="InterPro" id="IPR009100">
    <property type="entry name" value="AcylCoA_DH/oxidase_NM_dom_sf"/>
</dbReference>
<keyword evidence="4" id="KW-0560">Oxidoreductase</keyword>
<dbReference type="AlphaFoldDB" id="A0A3N1M2U9"/>
<dbReference type="OrthoDB" id="5510711at2"/>
<dbReference type="EMBL" id="RJKX01000011">
    <property type="protein sequence ID" value="ROQ01864.1"/>
    <property type="molecule type" value="Genomic_DNA"/>
</dbReference>
<dbReference type="Pfam" id="PF02771">
    <property type="entry name" value="Acyl-CoA_dh_N"/>
    <property type="match status" value="1"/>
</dbReference>
<evidence type="ECO:0000256" key="1">
    <source>
        <dbReference type="ARBA" id="ARBA00001974"/>
    </source>
</evidence>
<dbReference type="InterPro" id="IPR052161">
    <property type="entry name" value="Mycobact_Acyl-CoA_DH"/>
</dbReference>
<dbReference type="SUPFAM" id="SSF56645">
    <property type="entry name" value="Acyl-CoA dehydrogenase NM domain-like"/>
    <property type="match status" value="1"/>
</dbReference>
<proteinExistence type="predicted"/>
<gene>
    <name evidence="7" type="ORF">EDC65_1051</name>
</gene>
<evidence type="ECO:0000313" key="8">
    <source>
        <dbReference type="Proteomes" id="UP000278222"/>
    </source>
</evidence>
<dbReference type="GO" id="GO:0005886">
    <property type="term" value="C:plasma membrane"/>
    <property type="evidence" value="ECO:0007669"/>
    <property type="project" value="TreeGrafter"/>
</dbReference>
<reference evidence="7 8" key="1">
    <citation type="submission" date="2018-11" db="EMBL/GenBank/DDBJ databases">
        <title>Genomic Encyclopedia of Type Strains, Phase IV (KMG-IV): sequencing the most valuable type-strain genomes for metagenomic binning, comparative biology and taxonomic classification.</title>
        <authorList>
            <person name="Goeker M."/>
        </authorList>
    </citation>
    <scope>NUCLEOTIDE SEQUENCE [LARGE SCALE GENOMIC DNA]</scope>
    <source>
        <strain evidence="7 8">DSM 5900</strain>
    </source>
</reference>
<dbReference type="InterPro" id="IPR006089">
    <property type="entry name" value="Acyl-CoA_DH_CS"/>
</dbReference>
<dbReference type="PROSITE" id="PS00072">
    <property type="entry name" value="ACYL_COA_DH_1"/>
    <property type="match status" value="1"/>
</dbReference>
<dbReference type="Gene3D" id="1.10.540.10">
    <property type="entry name" value="Acyl-CoA dehydrogenase/oxidase, N-terminal domain"/>
    <property type="match status" value="1"/>
</dbReference>
<dbReference type="GO" id="GO:0003995">
    <property type="term" value="F:acyl-CoA dehydrogenase activity"/>
    <property type="evidence" value="ECO:0007669"/>
    <property type="project" value="InterPro"/>
</dbReference>
<dbReference type="Proteomes" id="UP000278222">
    <property type="component" value="Unassembled WGS sequence"/>
</dbReference>
<dbReference type="Pfam" id="PF02770">
    <property type="entry name" value="Acyl-CoA_dh_M"/>
    <property type="match status" value="1"/>
</dbReference>
<dbReference type="FunFam" id="2.40.110.10:FF:000011">
    <property type="entry name" value="Acyl-CoA dehydrogenase FadE34"/>
    <property type="match status" value="1"/>
</dbReference>
<dbReference type="RefSeq" id="WP_123688578.1">
    <property type="nucleotide sequence ID" value="NZ_AP019700.1"/>
</dbReference>
<dbReference type="InterPro" id="IPR013786">
    <property type="entry name" value="AcylCoA_DH/ox_N"/>
</dbReference>
<keyword evidence="2" id="KW-0285">Flavoprotein</keyword>
<name>A0A3N1M2U9_9PROT</name>
<keyword evidence="8" id="KW-1185">Reference proteome</keyword>
<dbReference type="GO" id="GO:0050660">
    <property type="term" value="F:flavin adenine dinucleotide binding"/>
    <property type="evidence" value="ECO:0007669"/>
    <property type="project" value="InterPro"/>
</dbReference>
<evidence type="ECO:0000259" key="5">
    <source>
        <dbReference type="Pfam" id="PF02770"/>
    </source>
</evidence>
<feature type="domain" description="Acyl-CoA dehydrogenase/oxidase N-terminal" evidence="6">
    <location>
        <begin position="15"/>
        <end position="125"/>
    </location>
</feature>
<comment type="cofactor">
    <cofactor evidence="1">
        <name>FAD</name>
        <dbReference type="ChEBI" id="CHEBI:57692"/>
    </cofactor>
</comment>
<dbReference type="Gene3D" id="1.20.140.10">
    <property type="entry name" value="Butyryl-CoA Dehydrogenase, subunit A, domain 3"/>
    <property type="match status" value="1"/>
</dbReference>
<evidence type="ECO:0000256" key="2">
    <source>
        <dbReference type="ARBA" id="ARBA00022630"/>
    </source>
</evidence>
<protein>
    <submittedName>
        <fullName evidence="7">Alkylation response protein AidB-like acyl-CoA dehydrogenase</fullName>
    </submittedName>
</protein>
<evidence type="ECO:0000313" key="7">
    <source>
        <dbReference type="EMBL" id="ROQ01864.1"/>
    </source>
</evidence>
<dbReference type="InterPro" id="IPR037069">
    <property type="entry name" value="AcylCoA_DH/ox_N_sf"/>
</dbReference>
<dbReference type="PANTHER" id="PTHR43292">
    <property type="entry name" value="ACYL-COA DEHYDROGENASE"/>
    <property type="match status" value="1"/>
</dbReference>
<sequence>MTALRFDPPTLPPGAEALREEVRRFLADERAKGTWSPRGDFGTHPDTAFSRLVGQQGWIGMTWPRQYGGHERSGLERYVVTEELLVSGAPITAHWIADRQSGPLILRVGTEAQKQRFLPAIARGEIFFCIGMSEPDSGSDLVSIRTKGTKVEGGWRITGRKVWTSNAHICDYAITLVRTGPQEPDRHSGLSQFILDLKAPGVEIRPIRNLAGHHDFNEMILDDVFLADDMLVGQPGDGWKQVTSELAFERSGPERFLSTYRLLAALVDRGGTAPDDRVAEATGRFVAHMWALRGMSLSIAGMLQAGETPNLEAACVKDLGNAFERAIPETARLVAPSAMPVAGANDPFETIQAEAVLNAPSITLRGGTREILRGIIARGLGLR</sequence>
<dbReference type="PANTHER" id="PTHR43292:SF4">
    <property type="entry name" value="ACYL-COA DEHYDROGENASE FADE34"/>
    <property type="match status" value="1"/>
</dbReference>
<evidence type="ECO:0000256" key="3">
    <source>
        <dbReference type="ARBA" id="ARBA00022827"/>
    </source>
</evidence>
<feature type="domain" description="Acyl-CoA oxidase/dehydrogenase middle" evidence="5">
    <location>
        <begin position="129"/>
        <end position="224"/>
    </location>
</feature>
<keyword evidence="3" id="KW-0274">FAD</keyword>